<dbReference type="SMART" id="SM00326">
    <property type="entry name" value="SH3"/>
    <property type="match status" value="2"/>
</dbReference>
<feature type="domain" description="SH3" evidence="4">
    <location>
        <begin position="244"/>
        <end position="299"/>
    </location>
</feature>
<dbReference type="GO" id="GO:0005737">
    <property type="term" value="C:cytoplasm"/>
    <property type="evidence" value="ECO:0007669"/>
    <property type="project" value="TreeGrafter"/>
</dbReference>
<dbReference type="InterPro" id="IPR036028">
    <property type="entry name" value="SH3-like_dom_sf"/>
</dbReference>
<dbReference type="FunFam" id="2.30.30.40:FF:000219">
    <property type="entry name" value="NADPH oxidase organizer 1"/>
    <property type="match status" value="1"/>
</dbReference>
<dbReference type="InterPro" id="IPR001683">
    <property type="entry name" value="PX_dom"/>
</dbReference>
<feature type="compositionally biased region" description="Basic and acidic residues" evidence="2">
    <location>
        <begin position="339"/>
        <end position="355"/>
    </location>
</feature>
<comment type="caution">
    <text evidence="5">The sequence shown here is derived from an EMBL/GenBank/DDBJ whole genome shotgun (WGS) entry which is preliminary data.</text>
</comment>
<gene>
    <name evidence="5" type="ORF">GDO81_016620</name>
</gene>
<evidence type="ECO:0000259" key="3">
    <source>
        <dbReference type="SMART" id="SM00312"/>
    </source>
</evidence>
<dbReference type="CDD" id="cd12024">
    <property type="entry name" value="SH3_NoxO1_2"/>
    <property type="match status" value="1"/>
</dbReference>
<dbReference type="GO" id="GO:0035091">
    <property type="term" value="F:phosphatidylinositol binding"/>
    <property type="evidence" value="ECO:0007669"/>
    <property type="project" value="InterPro"/>
</dbReference>
<organism evidence="5 6">
    <name type="scientific">Engystomops pustulosus</name>
    <name type="common">Tungara frog</name>
    <name type="synonym">Physalaemus pustulosus</name>
    <dbReference type="NCBI Taxonomy" id="76066"/>
    <lineage>
        <taxon>Eukaryota</taxon>
        <taxon>Metazoa</taxon>
        <taxon>Chordata</taxon>
        <taxon>Craniata</taxon>
        <taxon>Vertebrata</taxon>
        <taxon>Euteleostomi</taxon>
        <taxon>Amphibia</taxon>
        <taxon>Batrachia</taxon>
        <taxon>Anura</taxon>
        <taxon>Neobatrachia</taxon>
        <taxon>Hyloidea</taxon>
        <taxon>Leptodactylidae</taxon>
        <taxon>Leiuperinae</taxon>
        <taxon>Engystomops</taxon>
    </lineage>
</organism>
<evidence type="ECO:0000259" key="4">
    <source>
        <dbReference type="SMART" id="SM00326"/>
    </source>
</evidence>
<dbReference type="Proteomes" id="UP000824782">
    <property type="component" value="Unassembled WGS sequence"/>
</dbReference>
<reference evidence="5" key="1">
    <citation type="thesis" date="2020" institute="ProQuest LLC" country="789 East Eisenhower Parkway, Ann Arbor, MI, USA">
        <title>Comparative Genomics and Chromosome Evolution.</title>
        <authorList>
            <person name="Mudd A.B."/>
        </authorList>
    </citation>
    <scope>NUCLEOTIDE SEQUENCE</scope>
    <source>
        <strain evidence="5">237g6f4</strain>
        <tissue evidence="5">Blood</tissue>
    </source>
</reference>
<proteinExistence type="predicted"/>
<name>A0AAV7A6Y1_ENGPU</name>
<feature type="domain" description="PX" evidence="3">
    <location>
        <begin position="10"/>
        <end position="127"/>
    </location>
</feature>
<dbReference type="GO" id="GO:0042554">
    <property type="term" value="P:superoxide anion generation"/>
    <property type="evidence" value="ECO:0007669"/>
    <property type="project" value="TreeGrafter"/>
</dbReference>
<dbReference type="SUPFAM" id="SSF50044">
    <property type="entry name" value="SH3-domain"/>
    <property type="match status" value="2"/>
</dbReference>
<feature type="domain" description="SH3" evidence="4">
    <location>
        <begin position="171"/>
        <end position="229"/>
    </location>
</feature>
<dbReference type="SMART" id="SM00312">
    <property type="entry name" value="PX"/>
    <property type="match status" value="1"/>
</dbReference>
<dbReference type="Pfam" id="PF14604">
    <property type="entry name" value="SH3_9"/>
    <property type="match status" value="1"/>
</dbReference>
<dbReference type="Gene3D" id="3.30.1520.10">
    <property type="entry name" value="Phox-like domain"/>
    <property type="match status" value="1"/>
</dbReference>
<feature type="region of interest" description="Disordered" evidence="2">
    <location>
        <begin position="339"/>
        <end position="360"/>
    </location>
</feature>
<dbReference type="InterPro" id="IPR036871">
    <property type="entry name" value="PX_dom_sf"/>
</dbReference>
<dbReference type="GO" id="GO:0016176">
    <property type="term" value="F:superoxide-generating NADPH oxidase activator activity"/>
    <property type="evidence" value="ECO:0007669"/>
    <property type="project" value="TreeGrafter"/>
</dbReference>
<sequence>MPQPDNVVGRHPLEAKAVGVLQSGKQKINIFSILWSDRNEIVIYRSFEEFKKMHRELRKKFPLESGLLRKSETMIPKLRDVPIFRKNRSSSRFMERLRLLERFSQELMKTDNKISQCNLVVTFFTPTNSDLNVTFPENSIVIMPSEVREPQKREQPNQLPKPPASEPIISQMYMCVEDYETKDTKNRPFKVKSNEKLGVLIKESSGWWLVENEEKRVAWFPAPFLRTAEEKVETDSETESEEGARYYTTTSYEAMSQDELSISRGVLVEVVEKSNHGWWLIRYNGKTGFVPAMYLKPYRNCHQLEAIMNQGNFPSMVNLFKASSTLELSRPEESWRKVDLHPTHNDAQKAAENKLDRRKSRSLSGLPVMTQYGFQHPPNPLPPQEKVRVVVPSSGAGMRPLLPKKQAIRDPPPASKEQPQHMPVPLPRKISVEALVMQSNPKDARGLSNSHPASSNTPQVPQRPKKHEILNKCTSATRMAFKKREGALMYG</sequence>
<dbReference type="InterPro" id="IPR035758">
    <property type="entry name" value="NoxO1_SH3_2"/>
</dbReference>
<evidence type="ECO:0000313" key="6">
    <source>
        <dbReference type="Proteomes" id="UP000824782"/>
    </source>
</evidence>
<dbReference type="AlphaFoldDB" id="A0AAV7A6Y1"/>
<dbReference type="Pfam" id="PF00787">
    <property type="entry name" value="PX"/>
    <property type="match status" value="1"/>
</dbReference>
<protein>
    <recommendedName>
        <fullName evidence="7">NADPH oxidase organizer 1</fullName>
    </recommendedName>
</protein>
<dbReference type="SUPFAM" id="SSF64268">
    <property type="entry name" value="PX domain"/>
    <property type="match status" value="1"/>
</dbReference>
<dbReference type="EMBL" id="WNYA01000008">
    <property type="protein sequence ID" value="KAG8557397.1"/>
    <property type="molecule type" value="Genomic_DNA"/>
</dbReference>
<evidence type="ECO:0000313" key="5">
    <source>
        <dbReference type="EMBL" id="KAG8557397.1"/>
    </source>
</evidence>
<dbReference type="Gene3D" id="2.30.30.40">
    <property type="entry name" value="SH3 Domains"/>
    <property type="match status" value="2"/>
</dbReference>
<dbReference type="InterPro" id="IPR051228">
    <property type="entry name" value="NADPH_Oxidase/PX-Domain"/>
</dbReference>
<dbReference type="FunFam" id="3.30.1520.10:FF:000040">
    <property type="entry name" value="NADPH oxidase organizer 1"/>
    <property type="match status" value="1"/>
</dbReference>
<accession>A0AAV7A6Y1</accession>
<evidence type="ECO:0008006" key="7">
    <source>
        <dbReference type="Google" id="ProtNLM"/>
    </source>
</evidence>
<evidence type="ECO:0000256" key="2">
    <source>
        <dbReference type="SAM" id="MobiDB-lite"/>
    </source>
</evidence>
<dbReference type="InterPro" id="IPR001452">
    <property type="entry name" value="SH3_domain"/>
</dbReference>
<dbReference type="FunFam" id="2.30.30.40:FF:000233">
    <property type="entry name" value="NADPH oxidase organizer 1"/>
    <property type="match status" value="1"/>
</dbReference>
<feature type="compositionally biased region" description="Polar residues" evidence="2">
    <location>
        <begin position="441"/>
        <end position="460"/>
    </location>
</feature>
<dbReference type="PANTHER" id="PTHR15706">
    <property type="entry name" value="SH3 MULTIPLE DOMAIN"/>
    <property type="match status" value="1"/>
</dbReference>
<evidence type="ECO:0000256" key="1">
    <source>
        <dbReference type="ARBA" id="ARBA00022443"/>
    </source>
</evidence>
<keyword evidence="6" id="KW-1185">Reference proteome</keyword>
<feature type="region of interest" description="Disordered" evidence="2">
    <location>
        <begin position="395"/>
        <end position="423"/>
    </location>
</feature>
<keyword evidence="1" id="KW-0728">SH3 domain</keyword>
<dbReference type="PANTHER" id="PTHR15706:SF25">
    <property type="entry name" value="NADPH OXIDASE ORGANIZER 1"/>
    <property type="match status" value="1"/>
</dbReference>
<feature type="region of interest" description="Disordered" evidence="2">
    <location>
        <begin position="441"/>
        <end position="467"/>
    </location>
</feature>